<feature type="region of interest" description="Disordered" evidence="1">
    <location>
        <begin position="115"/>
        <end position="148"/>
    </location>
</feature>
<accession>A0A9P6RRC6</accession>
<name>A0A9P6RRC6_9FUNG</name>
<dbReference type="EMBL" id="JAAAIP010000084">
    <property type="protein sequence ID" value="KAG0326335.1"/>
    <property type="molecule type" value="Genomic_DNA"/>
</dbReference>
<protein>
    <submittedName>
        <fullName evidence="2">Uncharacterized protein</fullName>
    </submittedName>
</protein>
<dbReference type="AlphaFoldDB" id="A0A9P6RRC6"/>
<dbReference type="Proteomes" id="UP000738325">
    <property type="component" value="Unassembled WGS sequence"/>
</dbReference>
<evidence type="ECO:0000313" key="3">
    <source>
        <dbReference type="Proteomes" id="UP000738325"/>
    </source>
</evidence>
<evidence type="ECO:0000313" key="2">
    <source>
        <dbReference type="EMBL" id="KAG0326335.1"/>
    </source>
</evidence>
<evidence type="ECO:0000256" key="1">
    <source>
        <dbReference type="SAM" id="MobiDB-lite"/>
    </source>
</evidence>
<keyword evidence="3" id="KW-1185">Reference proteome</keyword>
<reference evidence="2" key="1">
    <citation type="journal article" date="2020" name="Fungal Divers.">
        <title>Resolving the Mortierellaceae phylogeny through synthesis of multi-gene phylogenetics and phylogenomics.</title>
        <authorList>
            <person name="Vandepol N."/>
            <person name="Liber J."/>
            <person name="Desiro A."/>
            <person name="Na H."/>
            <person name="Kennedy M."/>
            <person name="Barry K."/>
            <person name="Grigoriev I.V."/>
            <person name="Miller A.N."/>
            <person name="O'Donnell K."/>
            <person name="Stajich J.E."/>
            <person name="Bonito G."/>
        </authorList>
    </citation>
    <scope>NUCLEOTIDE SEQUENCE</scope>
    <source>
        <strain evidence="2">REB-010B</strain>
    </source>
</reference>
<feature type="compositionally biased region" description="Low complexity" evidence="1">
    <location>
        <begin position="126"/>
        <end position="148"/>
    </location>
</feature>
<feature type="compositionally biased region" description="Low complexity" evidence="1">
    <location>
        <begin position="29"/>
        <end position="46"/>
    </location>
</feature>
<sequence length="470" mass="51696">MTPHVPNTSGSSIRSGPSHTGQRSKRNSGGHSSGNNHNSNIDTSNSSSIAAMNLSGIDKKRPRALEESPQSSRKKIAGELMAFQFQSLSLSNADGSPLVEGAVSSGFLPQLHLPVQQQTRHEEQRQQQLEPSQQQFQHQRSRAVSSPVVSEVVSETTLRKGAPLLAVAVSTDSSSSNYSPLPPHITPPPVTSAATLDLSMLIDEGRGDNTVALSQNLGQGVARNSSASSSSSSTASSTVKVLSLRQRKWNSVSKEWQEWQEGLKLDIPWVMMELIPGSALAARRRHPNGRLGVAVRVTDLVDSDHSTSKESDPDKSMVTTFRTKSRGAHMELEHDRSARPTLAHIPSNTNNSYIIYRIHRCIPNPRPHFIRCRCHRERIIYWHRLTRTNSIINQINRHINLCDTLDIHLVITATTSICTMKAGGRGTTMEKRDFHGKCYSRKLTRLGHATASQVQAQITNIINRPGCHSP</sequence>
<organism evidence="2 3">
    <name type="scientific">Dissophora globulifera</name>
    <dbReference type="NCBI Taxonomy" id="979702"/>
    <lineage>
        <taxon>Eukaryota</taxon>
        <taxon>Fungi</taxon>
        <taxon>Fungi incertae sedis</taxon>
        <taxon>Mucoromycota</taxon>
        <taxon>Mortierellomycotina</taxon>
        <taxon>Mortierellomycetes</taxon>
        <taxon>Mortierellales</taxon>
        <taxon>Mortierellaceae</taxon>
        <taxon>Dissophora</taxon>
    </lineage>
</organism>
<feature type="compositionally biased region" description="Polar residues" evidence="1">
    <location>
        <begin position="1"/>
        <end position="21"/>
    </location>
</feature>
<feature type="region of interest" description="Disordered" evidence="1">
    <location>
        <begin position="1"/>
        <end position="46"/>
    </location>
</feature>
<gene>
    <name evidence="2" type="ORF">BGZ99_009687</name>
</gene>
<dbReference type="OrthoDB" id="2448696at2759"/>
<comment type="caution">
    <text evidence="2">The sequence shown here is derived from an EMBL/GenBank/DDBJ whole genome shotgun (WGS) entry which is preliminary data.</text>
</comment>
<proteinExistence type="predicted"/>